<organism evidence="6 7">
    <name type="scientific">Pseudonocardia parietis</name>
    <dbReference type="NCBI Taxonomy" id="570936"/>
    <lineage>
        <taxon>Bacteria</taxon>
        <taxon>Bacillati</taxon>
        <taxon>Actinomycetota</taxon>
        <taxon>Actinomycetes</taxon>
        <taxon>Pseudonocardiales</taxon>
        <taxon>Pseudonocardiaceae</taxon>
        <taxon>Pseudonocardia</taxon>
    </lineage>
</organism>
<name>A0ABS4VVC9_9PSEU</name>
<dbReference type="Pfam" id="PF03861">
    <property type="entry name" value="ANTAR"/>
    <property type="match status" value="1"/>
</dbReference>
<reference evidence="6 7" key="1">
    <citation type="submission" date="2021-03" db="EMBL/GenBank/DDBJ databases">
        <title>Sequencing the genomes of 1000 actinobacteria strains.</title>
        <authorList>
            <person name="Klenk H.-P."/>
        </authorList>
    </citation>
    <scope>NUCLEOTIDE SEQUENCE [LARGE SCALE GENOMIC DNA]</scope>
    <source>
        <strain evidence="6 7">DSM 45256</strain>
    </source>
</reference>
<feature type="domain" description="ANTAR" evidence="5">
    <location>
        <begin position="166"/>
        <end position="227"/>
    </location>
</feature>
<gene>
    <name evidence="6" type="ORF">JOF36_003571</name>
</gene>
<evidence type="ECO:0000259" key="5">
    <source>
        <dbReference type="PROSITE" id="PS50921"/>
    </source>
</evidence>
<accession>A0ABS4VVC9</accession>
<dbReference type="Gene3D" id="3.30.450.40">
    <property type="match status" value="1"/>
</dbReference>
<evidence type="ECO:0000313" key="7">
    <source>
        <dbReference type="Proteomes" id="UP001519295"/>
    </source>
</evidence>
<dbReference type="InterPro" id="IPR011006">
    <property type="entry name" value="CheY-like_superfamily"/>
</dbReference>
<dbReference type="SUPFAM" id="SSF55781">
    <property type="entry name" value="GAF domain-like"/>
    <property type="match status" value="1"/>
</dbReference>
<evidence type="ECO:0000313" key="6">
    <source>
        <dbReference type="EMBL" id="MBP2367875.1"/>
    </source>
</evidence>
<dbReference type="RefSeq" id="WP_210028068.1">
    <property type="nucleotide sequence ID" value="NZ_JAGINU010000001.1"/>
</dbReference>
<sequence length="246" mass="26662">MSVPDAEKLADLFATVARELEAARAPEETRRMITRRAVELVPGCGYAGISLAHRNGSISTVGSTDEITERIHAIQNELGEGPCLSAITDHAVYQVDDLAHDDRWPRFARRVAAESPIVGMLAFRLFTSEHTTGALNLYTDRPHGFDAHSRAVGTIVAAHGAIAMASAREREHGENLEIALQNSRRIGIAVGIVMRDEHLTEDRAFAYLVDISQRLNRKLRDVAEVVVESSGVPAESPGASSHGPQA</sequence>
<keyword evidence="7" id="KW-1185">Reference proteome</keyword>
<protein>
    <submittedName>
        <fullName evidence="6">Transcriptional regulator with GAF, ATPase, and Fis domain</fullName>
    </submittedName>
</protein>
<keyword evidence="3" id="KW-0805">Transcription regulation</keyword>
<dbReference type="SMART" id="SM01012">
    <property type="entry name" value="ANTAR"/>
    <property type="match status" value="1"/>
</dbReference>
<keyword evidence="1" id="KW-0808">Transferase</keyword>
<dbReference type="PIRSF" id="PIRSF036625">
    <property type="entry name" value="GAF_ANTAR"/>
    <property type="match status" value="1"/>
</dbReference>
<evidence type="ECO:0000256" key="4">
    <source>
        <dbReference type="ARBA" id="ARBA00023163"/>
    </source>
</evidence>
<dbReference type="Gene3D" id="1.10.10.10">
    <property type="entry name" value="Winged helix-like DNA-binding domain superfamily/Winged helix DNA-binding domain"/>
    <property type="match status" value="1"/>
</dbReference>
<keyword evidence="2" id="KW-0418">Kinase</keyword>
<dbReference type="PROSITE" id="PS50921">
    <property type="entry name" value="ANTAR"/>
    <property type="match status" value="1"/>
</dbReference>
<dbReference type="InterPro" id="IPR036388">
    <property type="entry name" value="WH-like_DNA-bd_sf"/>
</dbReference>
<dbReference type="InterPro" id="IPR029016">
    <property type="entry name" value="GAF-like_dom_sf"/>
</dbReference>
<dbReference type="InterPro" id="IPR012074">
    <property type="entry name" value="GAF_ANTAR"/>
</dbReference>
<comment type="caution">
    <text evidence="6">The sequence shown here is derived from an EMBL/GenBank/DDBJ whole genome shotgun (WGS) entry which is preliminary data.</text>
</comment>
<keyword evidence="4" id="KW-0804">Transcription</keyword>
<dbReference type="InterPro" id="IPR003018">
    <property type="entry name" value="GAF"/>
</dbReference>
<dbReference type="InterPro" id="IPR005561">
    <property type="entry name" value="ANTAR"/>
</dbReference>
<dbReference type="SUPFAM" id="SSF52172">
    <property type="entry name" value="CheY-like"/>
    <property type="match status" value="1"/>
</dbReference>
<evidence type="ECO:0000256" key="3">
    <source>
        <dbReference type="ARBA" id="ARBA00023015"/>
    </source>
</evidence>
<evidence type="ECO:0000256" key="1">
    <source>
        <dbReference type="ARBA" id="ARBA00022679"/>
    </source>
</evidence>
<dbReference type="EMBL" id="JAGINU010000001">
    <property type="protein sequence ID" value="MBP2367875.1"/>
    <property type="molecule type" value="Genomic_DNA"/>
</dbReference>
<dbReference type="Proteomes" id="UP001519295">
    <property type="component" value="Unassembled WGS sequence"/>
</dbReference>
<proteinExistence type="predicted"/>
<evidence type="ECO:0000256" key="2">
    <source>
        <dbReference type="ARBA" id="ARBA00022777"/>
    </source>
</evidence>
<dbReference type="Pfam" id="PF13185">
    <property type="entry name" value="GAF_2"/>
    <property type="match status" value="1"/>
</dbReference>